<evidence type="ECO:0000313" key="1">
    <source>
        <dbReference type="EMBL" id="TNB46542.1"/>
    </source>
</evidence>
<protein>
    <submittedName>
        <fullName evidence="1">Uncharacterized protein</fullName>
    </submittedName>
</protein>
<organism evidence="1 2">
    <name type="scientific">Martelella lutilitoris</name>
    <dbReference type="NCBI Taxonomy" id="2583532"/>
    <lineage>
        <taxon>Bacteria</taxon>
        <taxon>Pseudomonadati</taxon>
        <taxon>Pseudomonadota</taxon>
        <taxon>Alphaproteobacteria</taxon>
        <taxon>Hyphomicrobiales</taxon>
        <taxon>Aurantimonadaceae</taxon>
        <taxon>Martelella</taxon>
    </lineage>
</organism>
<dbReference type="OrthoDB" id="9808346at2"/>
<reference evidence="1 2" key="2">
    <citation type="submission" date="2019-06" db="EMBL/GenBank/DDBJ databases">
        <title>Martelella lutilitoris sp. nov., isolated from a tidal mudflat.</title>
        <authorList>
            <person name="Kim Y.-J."/>
        </authorList>
    </citation>
    <scope>NUCLEOTIDE SEQUENCE [LARGE SCALE GENOMIC DNA]</scope>
    <source>
        <strain evidence="1 2">GH2-6</strain>
    </source>
</reference>
<sequence length="81" mass="9520">MIATKMRRAGIVLSREQRSKWLSHVVAERSRTTDWYEKCEPDYLEEPMRATEMILQKLQNHTHKSLIAPQCRLRAIAAPDK</sequence>
<gene>
    <name evidence="1" type="ORF">FF124_16180</name>
</gene>
<dbReference type="RefSeq" id="WP_138749531.1">
    <property type="nucleotide sequence ID" value="NZ_VCLB01000009.1"/>
</dbReference>
<accession>A0A5C4JMY6</accession>
<comment type="caution">
    <text evidence="1">The sequence shown here is derived from an EMBL/GenBank/DDBJ whole genome shotgun (WGS) entry which is preliminary data.</text>
</comment>
<keyword evidence="2" id="KW-1185">Reference proteome</keyword>
<evidence type="ECO:0000313" key="2">
    <source>
        <dbReference type="Proteomes" id="UP000307874"/>
    </source>
</evidence>
<reference evidence="1 2" key="1">
    <citation type="submission" date="2019-05" db="EMBL/GenBank/DDBJ databases">
        <authorList>
            <person name="Lee S.D."/>
        </authorList>
    </citation>
    <scope>NUCLEOTIDE SEQUENCE [LARGE SCALE GENOMIC DNA]</scope>
    <source>
        <strain evidence="1 2">GH2-6</strain>
    </source>
</reference>
<dbReference type="Proteomes" id="UP000307874">
    <property type="component" value="Unassembled WGS sequence"/>
</dbReference>
<proteinExistence type="predicted"/>
<dbReference type="AlphaFoldDB" id="A0A5C4JMY6"/>
<dbReference type="EMBL" id="VCLB01000009">
    <property type="protein sequence ID" value="TNB46542.1"/>
    <property type="molecule type" value="Genomic_DNA"/>
</dbReference>
<name>A0A5C4JMY6_9HYPH</name>